<evidence type="ECO:0000256" key="3">
    <source>
        <dbReference type="SAM" id="Coils"/>
    </source>
</evidence>
<evidence type="ECO:0000256" key="1">
    <source>
        <dbReference type="ARBA" id="ARBA00004123"/>
    </source>
</evidence>
<protein>
    <submittedName>
        <fullName evidence="5">1445_t:CDS:1</fullName>
    </submittedName>
</protein>
<keyword evidence="6" id="KW-1185">Reference proteome</keyword>
<dbReference type="InterPro" id="IPR028211">
    <property type="entry name" value="Ntr2"/>
</dbReference>
<dbReference type="Proteomes" id="UP000789831">
    <property type="component" value="Unassembled WGS sequence"/>
</dbReference>
<evidence type="ECO:0000313" key="6">
    <source>
        <dbReference type="Proteomes" id="UP000789831"/>
    </source>
</evidence>
<name>A0A9N8V4F6_9GLOM</name>
<organism evidence="5 6">
    <name type="scientific">Ambispora gerdemannii</name>
    <dbReference type="NCBI Taxonomy" id="144530"/>
    <lineage>
        <taxon>Eukaryota</taxon>
        <taxon>Fungi</taxon>
        <taxon>Fungi incertae sedis</taxon>
        <taxon>Mucoromycota</taxon>
        <taxon>Glomeromycotina</taxon>
        <taxon>Glomeromycetes</taxon>
        <taxon>Archaeosporales</taxon>
        <taxon>Ambisporaceae</taxon>
        <taxon>Ambispora</taxon>
    </lineage>
</organism>
<dbReference type="InterPro" id="IPR012890">
    <property type="entry name" value="GCFC2-like"/>
</dbReference>
<sequence length="525" mass="60686">MNQNKRGKTRSFRKKDSDDEDISVSTPVADGQVPQQELPANSTNTSSIPHLGQTTKLHKKKAKVNKPKLALSFEEEEETEVFKLTKSVASRKMAQKKSKTIYLDQLNSLPQNLAQATISSSSISYTKEILSELRANFSSKIPDANAIHAAKKKREMLRQRGATVEAAPEYISLSEETDVVPSSSKKNPESRLVREEDEIGDTDEELEQYVDEKVALSKKAKKEERLKKKAGIKQMIIDAEGEEDEELLQWENEAIKKGANLASRSSTRPIKKPKPLTTASIPINLPIPSFLEVESRLTQELDNLRDLYKNHQMELMQLKRDFHDNVETSENYVSELQRAKKQYTYFQELKTFIEDLVEFLDTKFSILEENEEAFLSCLFEATDIIIKRRLQEDSDDLAFLFGKTDDTQIYRQQVREIRKRTLVKNMSIEEEEGLSTDDELLETEKNEILSKIGLISEQHTELFNDVREEFKSISLIKSKFEEWKSEYREEYLKAYGGLSLPGVFEFYIRYELLLWDPFKAQYTFH</sequence>
<dbReference type="PANTHER" id="PTHR12214">
    <property type="entry name" value="GC-RICH SEQUENCE DNA-BINDING FACTOR"/>
    <property type="match status" value="1"/>
</dbReference>
<accession>A0A9N8V4F6</accession>
<proteinExistence type="predicted"/>
<comment type="subcellular location">
    <subcellularLocation>
        <location evidence="1">Nucleus</location>
    </subcellularLocation>
</comment>
<feature type="compositionally biased region" description="Basic residues" evidence="4">
    <location>
        <begin position="1"/>
        <end position="13"/>
    </location>
</feature>
<dbReference type="OrthoDB" id="429427at2759"/>
<dbReference type="GO" id="GO:0000390">
    <property type="term" value="P:spliceosomal complex disassembly"/>
    <property type="evidence" value="ECO:0007669"/>
    <property type="project" value="InterPro"/>
</dbReference>
<comment type="caution">
    <text evidence="5">The sequence shown here is derived from an EMBL/GenBank/DDBJ whole genome shotgun (WGS) entry which is preliminary data.</text>
</comment>
<keyword evidence="2" id="KW-0539">Nucleus</keyword>
<feature type="compositionally biased region" description="Polar residues" evidence="4">
    <location>
        <begin position="33"/>
        <end position="55"/>
    </location>
</feature>
<gene>
    <name evidence="5" type="ORF">AGERDE_LOCUS1122</name>
</gene>
<dbReference type="EMBL" id="CAJVPL010000072">
    <property type="protein sequence ID" value="CAG8441783.1"/>
    <property type="molecule type" value="Genomic_DNA"/>
</dbReference>
<dbReference type="AlphaFoldDB" id="A0A9N8V4F6"/>
<evidence type="ECO:0000256" key="2">
    <source>
        <dbReference type="ARBA" id="ARBA00023242"/>
    </source>
</evidence>
<dbReference type="GO" id="GO:0071008">
    <property type="term" value="C:U2-type post-mRNA release spliceosomal complex"/>
    <property type="evidence" value="ECO:0007669"/>
    <property type="project" value="InterPro"/>
</dbReference>
<evidence type="ECO:0000256" key="4">
    <source>
        <dbReference type="SAM" id="MobiDB-lite"/>
    </source>
</evidence>
<feature type="region of interest" description="Disordered" evidence="4">
    <location>
        <begin position="1"/>
        <end position="64"/>
    </location>
</feature>
<evidence type="ECO:0000313" key="5">
    <source>
        <dbReference type="EMBL" id="CAG8441783.1"/>
    </source>
</evidence>
<feature type="coiled-coil region" evidence="3">
    <location>
        <begin position="192"/>
        <end position="226"/>
    </location>
</feature>
<reference evidence="5" key="1">
    <citation type="submission" date="2021-06" db="EMBL/GenBank/DDBJ databases">
        <authorList>
            <person name="Kallberg Y."/>
            <person name="Tangrot J."/>
            <person name="Rosling A."/>
        </authorList>
    </citation>
    <scope>NUCLEOTIDE SEQUENCE</scope>
    <source>
        <strain evidence="5">MT106</strain>
    </source>
</reference>
<feature type="coiled-coil region" evidence="3">
    <location>
        <begin position="294"/>
        <end position="321"/>
    </location>
</feature>
<dbReference type="GO" id="GO:0003677">
    <property type="term" value="F:DNA binding"/>
    <property type="evidence" value="ECO:0007669"/>
    <property type="project" value="InterPro"/>
</dbReference>
<keyword evidence="3" id="KW-0175">Coiled coil</keyword>
<dbReference type="PANTHER" id="PTHR12214:SF0">
    <property type="entry name" value="LD29489P"/>
    <property type="match status" value="1"/>
</dbReference>
<dbReference type="Pfam" id="PF15458">
    <property type="entry name" value="NTR2"/>
    <property type="match status" value="1"/>
</dbReference>